<accession>A0A1Y3B913</accession>
<organism evidence="2 3">
    <name type="scientific">Euroglyphus maynei</name>
    <name type="common">Mayne's house dust mite</name>
    <dbReference type="NCBI Taxonomy" id="6958"/>
    <lineage>
        <taxon>Eukaryota</taxon>
        <taxon>Metazoa</taxon>
        <taxon>Ecdysozoa</taxon>
        <taxon>Arthropoda</taxon>
        <taxon>Chelicerata</taxon>
        <taxon>Arachnida</taxon>
        <taxon>Acari</taxon>
        <taxon>Acariformes</taxon>
        <taxon>Sarcoptiformes</taxon>
        <taxon>Astigmata</taxon>
        <taxon>Psoroptidia</taxon>
        <taxon>Analgoidea</taxon>
        <taxon>Pyroglyphidae</taxon>
        <taxon>Pyroglyphinae</taxon>
        <taxon>Euroglyphus</taxon>
    </lineage>
</organism>
<dbReference type="EMBL" id="MUJZ01032966">
    <property type="protein sequence ID" value="OTF77360.1"/>
    <property type="molecule type" value="Genomic_DNA"/>
</dbReference>
<dbReference type="Proteomes" id="UP000194236">
    <property type="component" value="Unassembled WGS sequence"/>
</dbReference>
<dbReference type="PANTHER" id="PTHR23085:SF16">
    <property type="entry name" value="GH28348P"/>
    <property type="match status" value="1"/>
</dbReference>
<feature type="compositionally biased region" description="Polar residues" evidence="1">
    <location>
        <begin position="21"/>
        <end position="38"/>
    </location>
</feature>
<dbReference type="PANTHER" id="PTHR23085">
    <property type="entry name" value="GH28348P"/>
    <property type="match status" value="1"/>
</dbReference>
<keyword evidence="3" id="KW-1185">Reference proteome</keyword>
<proteinExistence type="predicted"/>
<dbReference type="AlphaFoldDB" id="A0A1Y3B913"/>
<reference evidence="2 3" key="1">
    <citation type="submission" date="2017-03" db="EMBL/GenBank/DDBJ databases">
        <title>Genome Survey of Euroglyphus maynei.</title>
        <authorList>
            <person name="Arlian L.G."/>
            <person name="Morgan M.S."/>
            <person name="Rider S.D."/>
        </authorList>
    </citation>
    <scope>NUCLEOTIDE SEQUENCE [LARGE SCALE GENOMIC DNA]</scope>
    <source>
        <strain evidence="2">Arlian Lab</strain>
        <tissue evidence="2">Whole body</tissue>
    </source>
</reference>
<dbReference type="GO" id="GO:0030314">
    <property type="term" value="C:junctional membrane complex"/>
    <property type="evidence" value="ECO:0007669"/>
    <property type="project" value="InterPro"/>
</dbReference>
<dbReference type="GO" id="GO:0005886">
    <property type="term" value="C:plasma membrane"/>
    <property type="evidence" value="ECO:0007669"/>
    <property type="project" value="TreeGrafter"/>
</dbReference>
<feature type="region of interest" description="Disordered" evidence="1">
    <location>
        <begin position="78"/>
        <end position="136"/>
    </location>
</feature>
<dbReference type="GO" id="GO:0005789">
    <property type="term" value="C:endoplasmic reticulum membrane"/>
    <property type="evidence" value="ECO:0007669"/>
    <property type="project" value="TreeGrafter"/>
</dbReference>
<evidence type="ECO:0000313" key="3">
    <source>
        <dbReference type="Proteomes" id="UP000194236"/>
    </source>
</evidence>
<evidence type="ECO:0000313" key="2">
    <source>
        <dbReference type="EMBL" id="OTF77360.1"/>
    </source>
</evidence>
<protein>
    <submittedName>
        <fullName evidence="2">Uncharacterized protein</fullName>
    </submittedName>
</protein>
<name>A0A1Y3B913_EURMA</name>
<evidence type="ECO:0000256" key="1">
    <source>
        <dbReference type="SAM" id="MobiDB-lite"/>
    </source>
</evidence>
<feature type="compositionally biased region" description="Polar residues" evidence="1">
    <location>
        <begin position="82"/>
        <end position="92"/>
    </location>
</feature>
<gene>
    <name evidence="2" type="ORF">BLA29_013685</name>
</gene>
<feature type="non-terminal residue" evidence="2">
    <location>
        <position position="136"/>
    </location>
</feature>
<feature type="region of interest" description="Disordered" evidence="1">
    <location>
        <begin position="21"/>
        <end position="52"/>
    </location>
</feature>
<comment type="caution">
    <text evidence="2">The sequence shown here is derived from an EMBL/GenBank/DDBJ whole genome shotgun (WGS) entry which is preliminary data.</text>
</comment>
<sequence>MRHGYGIRTSAQYGHSSINKMANQQQGPNKSSSIQSLDTEGEDSNMQHGEHRDACRGGFILVAKVSAAQQQQLRYKRRNSLTEKATSNTSLTGGFLKGLRLRKQRSTGDLDLGRNHKSMTPSLRSAREESETRSTG</sequence>
<dbReference type="OrthoDB" id="284854at2759"/>
<feature type="compositionally biased region" description="Basic and acidic residues" evidence="1">
    <location>
        <begin position="125"/>
        <end position="136"/>
    </location>
</feature>
<dbReference type="InterPro" id="IPR017191">
    <property type="entry name" value="Junctophilin"/>
</dbReference>